<dbReference type="AlphaFoldDB" id="A0A6J4MTV3"/>
<name>A0A6J4MTV3_9BACT</name>
<dbReference type="EMBL" id="CADCTV010000909">
    <property type="protein sequence ID" value="CAA9368591.1"/>
    <property type="molecule type" value="Genomic_DNA"/>
</dbReference>
<accession>A0A6J4MTV3</accession>
<reference evidence="1" key="1">
    <citation type="submission" date="2020-02" db="EMBL/GenBank/DDBJ databases">
        <authorList>
            <person name="Meier V. D."/>
        </authorList>
    </citation>
    <scope>NUCLEOTIDE SEQUENCE</scope>
    <source>
        <strain evidence="1">AVDCRST_MAG89</strain>
    </source>
</reference>
<gene>
    <name evidence="1" type="ORF">AVDCRST_MAG89-4350</name>
</gene>
<organism evidence="1">
    <name type="scientific">uncultured Gemmatimonadota bacterium</name>
    <dbReference type="NCBI Taxonomy" id="203437"/>
    <lineage>
        <taxon>Bacteria</taxon>
        <taxon>Pseudomonadati</taxon>
        <taxon>Gemmatimonadota</taxon>
        <taxon>environmental samples</taxon>
    </lineage>
</organism>
<evidence type="ECO:0000313" key="1">
    <source>
        <dbReference type="EMBL" id="CAA9368591.1"/>
    </source>
</evidence>
<sequence>RRLDSSIATTVWIAGESGAGLPQNDKFVILV</sequence>
<feature type="non-terminal residue" evidence="1">
    <location>
        <position position="1"/>
    </location>
</feature>
<protein>
    <submittedName>
        <fullName evidence="1">Uncharacterized protein</fullName>
    </submittedName>
</protein>
<proteinExistence type="predicted"/>